<organism evidence="2">
    <name type="scientific">marine metagenome</name>
    <dbReference type="NCBI Taxonomy" id="408172"/>
    <lineage>
        <taxon>unclassified sequences</taxon>
        <taxon>metagenomes</taxon>
        <taxon>ecological metagenomes</taxon>
    </lineage>
</organism>
<feature type="region of interest" description="Disordered" evidence="1">
    <location>
        <begin position="177"/>
        <end position="205"/>
    </location>
</feature>
<reference evidence="2" key="1">
    <citation type="submission" date="2018-05" db="EMBL/GenBank/DDBJ databases">
        <authorList>
            <person name="Lanie J.A."/>
            <person name="Ng W.-L."/>
            <person name="Kazmierczak K.M."/>
            <person name="Andrzejewski T.M."/>
            <person name="Davidsen T.M."/>
            <person name="Wayne K.J."/>
            <person name="Tettelin H."/>
            <person name="Glass J.I."/>
            <person name="Rusch D."/>
            <person name="Podicherti R."/>
            <person name="Tsui H.-C.T."/>
            <person name="Winkler M.E."/>
        </authorList>
    </citation>
    <scope>NUCLEOTIDE SEQUENCE</scope>
</reference>
<name>A0A382CMW4_9ZZZZ</name>
<accession>A0A382CMW4</accession>
<sequence length="205" mass="23158">MRIRLNLIVFIVVIVYGISGCKSSLVSSLFPEQTWSQNYALLEGTTCTSPEMIDGDLETVGRRWKEIILTLPERKAIHRIVIRGTNFEDIIVYAGLGNADSWRKIQKIKDNQGTTIDFRATCVTDAIRFRIGGTLDDKRVGKDFRSATSLDPNVRRYSGIKRGHPYAQEIELYGLIDVDPSQPERPATTEPDTQPNETEIPDPEF</sequence>
<dbReference type="PROSITE" id="PS51257">
    <property type="entry name" value="PROKAR_LIPOPROTEIN"/>
    <property type="match status" value="1"/>
</dbReference>
<dbReference type="EMBL" id="UINC01035158">
    <property type="protein sequence ID" value="SVB27122.1"/>
    <property type="molecule type" value="Genomic_DNA"/>
</dbReference>
<proteinExistence type="predicted"/>
<gene>
    <name evidence="2" type="ORF">METZ01_LOCUS179976</name>
</gene>
<evidence type="ECO:0000313" key="2">
    <source>
        <dbReference type="EMBL" id="SVB27122.1"/>
    </source>
</evidence>
<dbReference type="AlphaFoldDB" id="A0A382CMW4"/>
<protein>
    <recommendedName>
        <fullName evidence="3">F5/8 type C domain-containing protein</fullName>
    </recommendedName>
</protein>
<evidence type="ECO:0000256" key="1">
    <source>
        <dbReference type="SAM" id="MobiDB-lite"/>
    </source>
</evidence>
<evidence type="ECO:0008006" key="3">
    <source>
        <dbReference type="Google" id="ProtNLM"/>
    </source>
</evidence>